<proteinExistence type="predicted"/>
<accession>A0A6P4BP79</accession>
<dbReference type="PANTHER" id="PTHR48258:SF4">
    <property type="entry name" value="DUF4216 DOMAIN-CONTAINING PROTEIN"/>
    <property type="match status" value="1"/>
</dbReference>
<gene>
    <name evidence="3" type="primary">LOC107466425</name>
</gene>
<protein>
    <submittedName>
        <fullName evidence="3">Uncharacterized protein LOC107466425</fullName>
    </submittedName>
</protein>
<evidence type="ECO:0000256" key="1">
    <source>
        <dbReference type="SAM" id="MobiDB-lite"/>
    </source>
</evidence>
<name>A0A6P4BP79_ARADU</name>
<evidence type="ECO:0000313" key="3">
    <source>
        <dbReference type="RefSeq" id="XP_015940887.1"/>
    </source>
</evidence>
<keyword evidence="2" id="KW-1185">Reference proteome</keyword>
<dbReference type="AlphaFoldDB" id="A0A6P4BP79"/>
<dbReference type="KEGG" id="adu:107466425"/>
<reference evidence="3" key="2">
    <citation type="submission" date="2025-08" db="UniProtKB">
        <authorList>
            <consortium name="RefSeq"/>
        </authorList>
    </citation>
    <scope>IDENTIFICATION</scope>
    <source>
        <tissue evidence="3">Whole plant</tissue>
    </source>
</reference>
<dbReference type="Proteomes" id="UP000515211">
    <property type="component" value="Chromosome 9"/>
</dbReference>
<organism evidence="2 3">
    <name type="scientific">Arachis duranensis</name>
    <name type="common">Wild peanut</name>
    <dbReference type="NCBI Taxonomy" id="130453"/>
    <lineage>
        <taxon>Eukaryota</taxon>
        <taxon>Viridiplantae</taxon>
        <taxon>Streptophyta</taxon>
        <taxon>Embryophyta</taxon>
        <taxon>Tracheophyta</taxon>
        <taxon>Spermatophyta</taxon>
        <taxon>Magnoliopsida</taxon>
        <taxon>eudicotyledons</taxon>
        <taxon>Gunneridae</taxon>
        <taxon>Pentapetalae</taxon>
        <taxon>rosids</taxon>
        <taxon>fabids</taxon>
        <taxon>Fabales</taxon>
        <taxon>Fabaceae</taxon>
        <taxon>Papilionoideae</taxon>
        <taxon>50 kb inversion clade</taxon>
        <taxon>dalbergioids sensu lato</taxon>
        <taxon>Dalbergieae</taxon>
        <taxon>Pterocarpus clade</taxon>
        <taxon>Arachis</taxon>
    </lineage>
</organism>
<dbReference type="GeneID" id="107466425"/>
<dbReference type="PANTHER" id="PTHR48258">
    <property type="entry name" value="DUF4218 DOMAIN-CONTAINING PROTEIN-RELATED"/>
    <property type="match status" value="1"/>
</dbReference>
<sequence length="239" mass="28064">MNKVDFAKWFKNYVHDPLNNLTNLNIHSLAWGPLRIVKCWPIHKVNGFKFHTRSHSTGKSTQNYGICVKGIGYARGEIEIETTEDFAYQEDATNQSNNHISNDIDTIIDLLDTNSTIYDDDDDDDDDDEKLGDENEDEDEDKDEDENNEDEDQTEYFLKALIFTPIDNYMDLHPRQRRDEGDRRYDSDRAKWQRAARRQRLGETAVRGYTTARRWADQLEAKDRRDLRKVTVKPLKQSN</sequence>
<feature type="region of interest" description="Disordered" evidence="1">
    <location>
        <begin position="116"/>
        <end position="154"/>
    </location>
</feature>
<feature type="compositionally biased region" description="Basic and acidic residues" evidence="1">
    <location>
        <begin position="172"/>
        <end position="191"/>
    </location>
</feature>
<evidence type="ECO:0000313" key="2">
    <source>
        <dbReference type="Proteomes" id="UP000515211"/>
    </source>
</evidence>
<feature type="compositionally biased region" description="Acidic residues" evidence="1">
    <location>
        <begin position="118"/>
        <end position="154"/>
    </location>
</feature>
<dbReference type="RefSeq" id="XP_015940887.1">
    <property type="nucleotide sequence ID" value="XM_016085401.1"/>
</dbReference>
<feature type="region of interest" description="Disordered" evidence="1">
    <location>
        <begin position="172"/>
        <end position="196"/>
    </location>
</feature>
<reference evidence="2" key="1">
    <citation type="journal article" date="2016" name="Nat. Genet.">
        <title>The genome sequences of Arachis duranensis and Arachis ipaensis, the diploid ancestors of cultivated peanut.</title>
        <authorList>
            <person name="Bertioli D.J."/>
            <person name="Cannon S.B."/>
            <person name="Froenicke L."/>
            <person name="Huang G."/>
            <person name="Farmer A.D."/>
            <person name="Cannon E.K."/>
            <person name="Liu X."/>
            <person name="Gao D."/>
            <person name="Clevenger J."/>
            <person name="Dash S."/>
            <person name="Ren L."/>
            <person name="Moretzsohn M.C."/>
            <person name="Shirasawa K."/>
            <person name="Huang W."/>
            <person name="Vidigal B."/>
            <person name="Abernathy B."/>
            <person name="Chu Y."/>
            <person name="Niederhuth C.E."/>
            <person name="Umale P."/>
            <person name="Araujo A.C."/>
            <person name="Kozik A."/>
            <person name="Kim K.D."/>
            <person name="Burow M.D."/>
            <person name="Varshney R.K."/>
            <person name="Wang X."/>
            <person name="Zhang X."/>
            <person name="Barkley N."/>
            <person name="Guimaraes P.M."/>
            <person name="Isobe S."/>
            <person name="Guo B."/>
            <person name="Liao B."/>
            <person name="Stalker H.T."/>
            <person name="Schmitz R.J."/>
            <person name="Scheffler B.E."/>
            <person name="Leal-Bertioli S.C."/>
            <person name="Xun X."/>
            <person name="Jackson S.A."/>
            <person name="Michelmore R."/>
            <person name="Ozias-Akins P."/>
        </authorList>
    </citation>
    <scope>NUCLEOTIDE SEQUENCE [LARGE SCALE GENOMIC DNA]</scope>
    <source>
        <strain evidence="2">cv. V14167</strain>
    </source>
</reference>